<proteinExistence type="inferred from homology"/>
<dbReference type="InterPro" id="IPR016159">
    <property type="entry name" value="Cullin_repeat-like_dom_sf"/>
</dbReference>
<evidence type="ECO:0000256" key="6">
    <source>
        <dbReference type="ARBA" id="ARBA00023034"/>
    </source>
</evidence>
<sequence length="563" mass="63101">MNTTFQEVDTHLDQFVDTIPKLEDAWNQFRQKSQDLVQERNKVTRVLDYQNVLVDLLELPQLMETLVWNGYYTEAMDLAAHVRRLHIRYPLAIMDDIQQQIQASSDVMLVQLIAHLRRPIKLAAAMNVIGYLRRMDVISSDTDLRLVFLRCRHDFLELRLENLRKSFEHATTSSPLTATPTETSSSTSPLPRRQDMFDYLKRYIDIMREQIFEMATQCMSIFSAKEPDTILADYMVHLIGEMQQSLTDHLAVLDDTSALASLLTQVQYCGMSLGRVGLDFRLLFVQAFQKAIEPLVLRLMDQALTSLTQTLEPILSSIPPPNTWLLPASTYSLATKSLSDNQLQASDKQGDGLLPRPFQPPLLLVDYPCLAAFTNGILTSFNALRLIPALHLADITQQHLTMCLMKVAHLIKQYADQANALYPDQADIVTSFVTAYTRSCVPYLQRCLAEGIYKKATNPSIKSDLNVLFKEHFTMADDNATVSPSLDQQQPSAIHSIDNAPHPQADNTADPTKEITGSNASADDGHTTDDPATPAASLPISDDQPISLIDTSEPIALDKLAIE</sequence>
<dbReference type="PANTHER" id="PTHR21311">
    <property type="entry name" value="CONSERVED OLIGOMERIC GOLGI COMPLEX COMPONENT 8"/>
    <property type="match status" value="1"/>
</dbReference>
<dbReference type="SUPFAM" id="SSF74788">
    <property type="entry name" value="Cullin repeat-like"/>
    <property type="match status" value="1"/>
</dbReference>
<protein>
    <recommendedName>
        <fullName evidence="3">Conserved oligomeric Golgi complex subunit 8</fullName>
    </recommendedName>
    <alternativeName>
        <fullName evidence="8">Component of oligomeric Golgi complex 8</fullName>
    </alternativeName>
</protein>
<keyword evidence="4" id="KW-0813">Transport</keyword>
<name>A0A1X2G5F8_9FUNG</name>
<comment type="caution">
    <text evidence="10">The sequence shown here is derived from an EMBL/GenBank/DDBJ whole genome shotgun (WGS) entry which is preliminary data.</text>
</comment>
<keyword evidence="5" id="KW-0653">Protein transport</keyword>
<evidence type="ECO:0000256" key="3">
    <source>
        <dbReference type="ARBA" id="ARBA00020983"/>
    </source>
</evidence>
<dbReference type="OrthoDB" id="1661054at2759"/>
<dbReference type="GO" id="GO:0015031">
    <property type="term" value="P:protein transport"/>
    <property type="evidence" value="ECO:0007669"/>
    <property type="project" value="UniProtKB-KW"/>
</dbReference>
<dbReference type="Pfam" id="PF04124">
    <property type="entry name" value="Dor1"/>
    <property type="match status" value="1"/>
</dbReference>
<feature type="region of interest" description="Disordered" evidence="9">
    <location>
        <begin position="481"/>
        <end position="563"/>
    </location>
</feature>
<dbReference type="GO" id="GO:0017119">
    <property type="term" value="C:Golgi transport complex"/>
    <property type="evidence" value="ECO:0007669"/>
    <property type="project" value="InterPro"/>
</dbReference>
<evidence type="ECO:0000256" key="8">
    <source>
        <dbReference type="ARBA" id="ARBA00031347"/>
    </source>
</evidence>
<dbReference type="GO" id="GO:0000139">
    <property type="term" value="C:Golgi membrane"/>
    <property type="evidence" value="ECO:0007669"/>
    <property type="project" value="UniProtKB-SubCell"/>
</dbReference>
<evidence type="ECO:0000313" key="10">
    <source>
        <dbReference type="EMBL" id="ORX45520.1"/>
    </source>
</evidence>
<feature type="region of interest" description="Disordered" evidence="9">
    <location>
        <begin position="171"/>
        <end position="191"/>
    </location>
</feature>
<dbReference type="GO" id="GO:0006891">
    <property type="term" value="P:intra-Golgi vesicle-mediated transport"/>
    <property type="evidence" value="ECO:0007669"/>
    <property type="project" value="TreeGrafter"/>
</dbReference>
<gene>
    <name evidence="10" type="ORF">DM01DRAFT_1340028</name>
</gene>
<keyword evidence="6" id="KW-0333">Golgi apparatus</keyword>
<dbReference type="InterPro" id="IPR007255">
    <property type="entry name" value="COG8"/>
</dbReference>
<accession>A0A1X2G5F8</accession>
<dbReference type="Proteomes" id="UP000242146">
    <property type="component" value="Unassembled WGS sequence"/>
</dbReference>
<feature type="compositionally biased region" description="Polar residues" evidence="9">
    <location>
        <begin position="505"/>
        <end position="521"/>
    </location>
</feature>
<evidence type="ECO:0000313" key="11">
    <source>
        <dbReference type="Proteomes" id="UP000242146"/>
    </source>
</evidence>
<keyword evidence="11" id="KW-1185">Reference proteome</keyword>
<evidence type="ECO:0000256" key="4">
    <source>
        <dbReference type="ARBA" id="ARBA00022448"/>
    </source>
</evidence>
<feature type="compositionally biased region" description="Polar residues" evidence="9">
    <location>
        <begin position="481"/>
        <end position="493"/>
    </location>
</feature>
<comment type="subcellular location">
    <subcellularLocation>
        <location evidence="1">Golgi apparatus membrane</location>
        <topology evidence="1">Peripheral membrane protein</topology>
    </subcellularLocation>
</comment>
<evidence type="ECO:0000256" key="2">
    <source>
        <dbReference type="ARBA" id="ARBA00006419"/>
    </source>
</evidence>
<comment type="similarity">
    <text evidence="2">Belongs to the COG8 family.</text>
</comment>
<evidence type="ECO:0000256" key="5">
    <source>
        <dbReference type="ARBA" id="ARBA00022927"/>
    </source>
</evidence>
<reference evidence="10 11" key="1">
    <citation type="submission" date="2016-07" db="EMBL/GenBank/DDBJ databases">
        <title>Pervasive Adenine N6-methylation of Active Genes in Fungi.</title>
        <authorList>
            <consortium name="DOE Joint Genome Institute"/>
            <person name="Mondo S.J."/>
            <person name="Dannebaum R.O."/>
            <person name="Kuo R.C."/>
            <person name="Labutti K."/>
            <person name="Haridas S."/>
            <person name="Kuo A."/>
            <person name="Salamov A."/>
            <person name="Ahrendt S.R."/>
            <person name="Lipzen A."/>
            <person name="Sullivan W."/>
            <person name="Andreopoulos W.B."/>
            <person name="Clum A."/>
            <person name="Lindquist E."/>
            <person name="Daum C."/>
            <person name="Ramamoorthy G.K."/>
            <person name="Gryganskyi A."/>
            <person name="Culley D."/>
            <person name="Magnuson J.K."/>
            <person name="James T.Y."/>
            <person name="O'Malley M.A."/>
            <person name="Stajich J.E."/>
            <person name="Spatafora J.W."/>
            <person name="Visel A."/>
            <person name="Grigoriev I.V."/>
        </authorList>
    </citation>
    <scope>NUCLEOTIDE SEQUENCE [LARGE SCALE GENOMIC DNA]</scope>
    <source>
        <strain evidence="10 11">NRRL 3301</strain>
    </source>
</reference>
<evidence type="ECO:0000256" key="9">
    <source>
        <dbReference type="SAM" id="MobiDB-lite"/>
    </source>
</evidence>
<keyword evidence="7" id="KW-0472">Membrane</keyword>
<dbReference type="AlphaFoldDB" id="A0A1X2G5F8"/>
<dbReference type="EMBL" id="MCGT01000042">
    <property type="protein sequence ID" value="ORX45520.1"/>
    <property type="molecule type" value="Genomic_DNA"/>
</dbReference>
<dbReference type="STRING" id="101127.A0A1X2G5F8"/>
<dbReference type="PANTHER" id="PTHR21311:SF0">
    <property type="entry name" value="CONSERVED OLIGOMERIC GOLGI COMPLEX SUBUNIT 8"/>
    <property type="match status" value="1"/>
</dbReference>
<evidence type="ECO:0000256" key="7">
    <source>
        <dbReference type="ARBA" id="ARBA00023136"/>
    </source>
</evidence>
<evidence type="ECO:0000256" key="1">
    <source>
        <dbReference type="ARBA" id="ARBA00004395"/>
    </source>
</evidence>
<organism evidence="10 11">
    <name type="scientific">Hesseltinella vesiculosa</name>
    <dbReference type="NCBI Taxonomy" id="101127"/>
    <lineage>
        <taxon>Eukaryota</taxon>
        <taxon>Fungi</taxon>
        <taxon>Fungi incertae sedis</taxon>
        <taxon>Mucoromycota</taxon>
        <taxon>Mucoromycotina</taxon>
        <taxon>Mucoromycetes</taxon>
        <taxon>Mucorales</taxon>
        <taxon>Cunninghamellaceae</taxon>
        <taxon>Hesseltinella</taxon>
    </lineage>
</organism>